<evidence type="ECO:0000259" key="11">
    <source>
        <dbReference type="Pfam" id="PF13976"/>
    </source>
</evidence>
<dbReference type="AlphaFoldDB" id="A0AAD2K2D8"/>
<dbReference type="PANTHER" id="PTHR42648:SF11">
    <property type="entry name" value="TRANSPOSON TY4-P GAG-POL POLYPROTEIN"/>
    <property type="match status" value="1"/>
</dbReference>
<keyword evidence="2" id="KW-0540">Nuclease</keyword>
<accession>A0AAD2K2D8</accession>
<feature type="domain" description="GAG-pre-integrase" evidence="11">
    <location>
        <begin position="62"/>
        <end position="132"/>
    </location>
</feature>
<dbReference type="GO" id="GO:0016787">
    <property type="term" value="F:hydrolase activity"/>
    <property type="evidence" value="ECO:0007669"/>
    <property type="project" value="UniProtKB-KW"/>
</dbReference>
<evidence type="ECO:0000256" key="10">
    <source>
        <dbReference type="ARBA" id="ARBA00023172"/>
    </source>
</evidence>
<comment type="caution">
    <text evidence="12">The sequence shown here is derived from an EMBL/GenBank/DDBJ whole genome shotgun (WGS) entry which is preliminary data.</text>
</comment>
<keyword evidence="1" id="KW-0548">Nucleotidyltransferase</keyword>
<evidence type="ECO:0000256" key="2">
    <source>
        <dbReference type="ARBA" id="ARBA00022722"/>
    </source>
</evidence>
<evidence type="ECO:0000313" key="13">
    <source>
        <dbReference type="Proteomes" id="UP001295794"/>
    </source>
</evidence>
<evidence type="ECO:0000256" key="3">
    <source>
        <dbReference type="ARBA" id="ARBA00022723"/>
    </source>
</evidence>
<keyword evidence="5" id="KW-0378">Hydrolase</keyword>
<evidence type="ECO:0000313" key="12">
    <source>
        <dbReference type="EMBL" id="CAK5275187.1"/>
    </source>
</evidence>
<dbReference type="EMBL" id="CAVNYO010000405">
    <property type="protein sequence ID" value="CAK5275187.1"/>
    <property type="molecule type" value="Genomic_DNA"/>
</dbReference>
<dbReference type="Proteomes" id="UP001295794">
    <property type="component" value="Unassembled WGS sequence"/>
</dbReference>
<dbReference type="GO" id="GO:0003964">
    <property type="term" value="F:RNA-directed DNA polymerase activity"/>
    <property type="evidence" value="ECO:0007669"/>
    <property type="project" value="UniProtKB-KW"/>
</dbReference>
<dbReference type="InterPro" id="IPR025724">
    <property type="entry name" value="GAG-pre-integrase_dom"/>
</dbReference>
<keyword evidence="8" id="KW-0695">RNA-directed DNA polymerase</keyword>
<dbReference type="GO" id="GO:0003887">
    <property type="term" value="F:DNA-directed DNA polymerase activity"/>
    <property type="evidence" value="ECO:0007669"/>
    <property type="project" value="UniProtKB-KW"/>
</dbReference>
<proteinExistence type="predicted"/>
<evidence type="ECO:0000256" key="6">
    <source>
        <dbReference type="ARBA" id="ARBA00022842"/>
    </source>
</evidence>
<evidence type="ECO:0000256" key="5">
    <source>
        <dbReference type="ARBA" id="ARBA00022801"/>
    </source>
</evidence>
<dbReference type="GO" id="GO:0015074">
    <property type="term" value="P:DNA integration"/>
    <property type="evidence" value="ECO:0007669"/>
    <property type="project" value="UniProtKB-KW"/>
</dbReference>
<protein>
    <recommendedName>
        <fullName evidence="11">GAG-pre-integrase domain-containing protein</fullName>
    </recommendedName>
</protein>
<dbReference type="GO" id="GO:0004519">
    <property type="term" value="F:endonuclease activity"/>
    <property type="evidence" value="ECO:0007669"/>
    <property type="project" value="UniProtKB-KW"/>
</dbReference>
<keyword evidence="13" id="KW-1185">Reference proteome</keyword>
<keyword evidence="4" id="KW-0255">Endonuclease</keyword>
<dbReference type="GO" id="GO:0046872">
    <property type="term" value="F:metal ion binding"/>
    <property type="evidence" value="ECO:0007669"/>
    <property type="project" value="UniProtKB-KW"/>
</dbReference>
<dbReference type="InterPro" id="IPR039537">
    <property type="entry name" value="Retrotran_Ty1/copia-like"/>
</dbReference>
<keyword evidence="7" id="KW-0229">DNA integration</keyword>
<dbReference type="Pfam" id="PF13976">
    <property type="entry name" value="gag_pre-integrs"/>
    <property type="match status" value="1"/>
</dbReference>
<sequence>MFEGRKKTISLRALHTPNLSINLVSISRLDEKGISTHISKGVAIFSDPEGRLFMQAKSVNSMYCLDFEGADVTALAANSWAKPADRETWHQHLGHIGNTRLDTLMAKDTVRGLDVVDGDERGMCEDCIAGKQTRRPFDGEHKWEREIGERVYMDLWGPAQITGIGGMHFLFHAVDGHSAAVWTFGLKSKEATNMLEVTLTG</sequence>
<keyword evidence="9" id="KW-0239">DNA-directed DNA polymerase</keyword>
<evidence type="ECO:0000256" key="1">
    <source>
        <dbReference type="ARBA" id="ARBA00022695"/>
    </source>
</evidence>
<evidence type="ECO:0000256" key="4">
    <source>
        <dbReference type="ARBA" id="ARBA00022759"/>
    </source>
</evidence>
<dbReference type="GO" id="GO:0006310">
    <property type="term" value="P:DNA recombination"/>
    <property type="evidence" value="ECO:0007669"/>
    <property type="project" value="UniProtKB-KW"/>
</dbReference>
<evidence type="ECO:0000256" key="8">
    <source>
        <dbReference type="ARBA" id="ARBA00022918"/>
    </source>
</evidence>
<keyword evidence="6" id="KW-0460">Magnesium</keyword>
<organism evidence="12 13">
    <name type="scientific">Mycena citricolor</name>
    <dbReference type="NCBI Taxonomy" id="2018698"/>
    <lineage>
        <taxon>Eukaryota</taxon>
        <taxon>Fungi</taxon>
        <taxon>Dikarya</taxon>
        <taxon>Basidiomycota</taxon>
        <taxon>Agaricomycotina</taxon>
        <taxon>Agaricomycetes</taxon>
        <taxon>Agaricomycetidae</taxon>
        <taxon>Agaricales</taxon>
        <taxon>Marasmiineae</taxon>
        <taxon>Mycenaceae</taxon>
        <taxon>Mycena</taxon>
    </lineage>
</organism>
<keyword evidence="3" id="KW-0479">Metal-binding</keyword>
<evidence type="ECO:0000256" key="7">
    <source>
        <dbReference type="ARBA" id="ARBA00022908"/>
    </source>
</evidence>
<evidence type="ECO:0000256" key="9">
    <source>
        <dbReference type="ARBA" id="ARBA00022932"/>
    </source>
</evidence>
<gene>
    <name evidence="12" type="ORF">MYCIT1_LOCUS22782</name>
</gene>
<name>A0AAD2K2D8_9AGAR</name>
<keyword evidence="10" id="KW-0233">DNA recombination</keyword>
<dbReference type="PANTHER" id="PTHR42648">
    <property type="entry name" value="TRANSPOSASE, PUTATIVE-RELATED"/>
    <property type="match status" value="1"/>
</dbReference>
<reference evidence="12" key="1">
    <citation type="submission" date="2023-11" db="EMBL/GenBank/DDBJ databases">
        <authorList>
            <person name="De Vega J J."/>
            <person name="De Vega J J."/>
        </authorList>
    </citation>
    <scope>NUCLEOTIDE SEQUENCE</scope>
</reference>
<keyword evidence="9" id="KW-0808">Transferase</keyword>